<dbReference type="InterPro" id="IPR032774">
    <property type="entry name" value="WG_beta_rep"/>
</dbReference>
<dbReference type="PANTHER" id="PTHR37841">
    <property type="entry name" value="GLR2918 PROTEIN"/>
    <property type="match status" value="1"/>
</dbReference>
<organism evidence="2 3">
    <name type="scientific">Algoriphagus namhaensis</name>
    <dbReference type="NCBI Taxonomy" id="915353"/>
    <lineage>
        <taxon>Bacteria</taxon>
        <taxon>Pseudomonadati</taxon>
        <taxon>Bacteroidota</taxon>
        <taxon>Cytophagia</taxon>
        <taxon>Cytophagales</taxon>
        <taxon>Cyclobacteriaceae</taxon>
        <taxon>Algoriphagus</taxon>
    </lineage>
</organism>
<evidence type="ECO:0000256" key="1">
    <source>
        <dbReference type="SAM" id="SignalP"/>
    </source>
</evidence>
<keyword evidence="3" id="KW-1185">Reference proteome</keyword>
<dbReference type="RefSeq" id="WP_377905937.1">
    <property type="nucleotide sequence ID" value="NZ_JBHRZS010000007.1"/>
</dbReference>
<evidence type="ECO:0000313" key="2">
    <source>
        <dbReference type="EMBL" id="MFC3880580.1"/>
    </source>
</evidence>
<keyword evidence="1" id="KW-0732">Signal</keyword>
<accession>A0ABV8ASC5</accession>
<dbReference type="Pfam" id="PF14903">
    <property type="entry name" value="WG_beta_rep"/>
    <property type="match status" value="3"/>
</dbReference>
<evidence type="ECO:0000313" key="3">
    <source>
        <dbReference type="Proteomes" id="UP001595805"/>
    </source>
</evidence>
<dbReference type="Proteomes" id="UP001595805">
    <property type="component" value="Unassembled WGS sequence"/>
</dbReference>
<gene>
    <name evidence="2" type="ORF">ACFOSV_10350</name>
</gene>
<protein>
    <submittedName>
        <fullName evidence="2">WG repeat-containing protein</fullName>
    </submittedName>
</protein>
<dbReference type="PANTHER" id="PTHR37841:SF1">
    <property type="entry name" value="DUF3298 DOMAIN-CONTAINING PROTEIN"/>
    <property type="match status" value="1"/>
</dbReference>
<sequence>MTKTLLTFSLIITSLLSQAQSWEVYNSKLELQSRVIYDHIELLSETVRIGHMDSSLFLLSGDLKPSVKIEADEVYQYLAPWIIVKGQDGLGAYHEYGQKNLDNLYDEIQTYFNFLLARKGKEYFLFERGSGKTTSLGELEEAKITHTGMVITKRNGAYYLPLSKFPTKPYEMLSENESDFLLAKETTGLGLINREGDYILRPVLDRLEHNKGNFFYGFDESQYLLIEGTEKNGDIRYNSFHEITREGDLMLEYIHGKLRRVMDEDGILLDTVGLDKVIPVGDESYNVYLRDQKVGLLGQKGWLIRPIAEVDKIFPGSENLFPAQKEGKMGGLNSTGHWQIQPEFDEIQLLSEGRASYANAGNFGILDYSGDVITAPNWSSIKPFKNGVAIAEKNGTKVLIDRSGQELTTKPFDNMMRLENDLFIVEVNGSTGMIDRDGNEILNVEFDAIQSISQNMILLTKENQVGMSNDKGEIVLPIAYDEIILDVENNQILLKSEFVPVVIATPENSKKKKNKGA</sequence>
<comment type="caution">
    <text evidence="2">The sequence shown here is derived from an EMBL/GenBank/DDBJ whole genome shotgun (WGS) entry which is preliminary data.</text>
</comment>
<feature type="signal peptide" evidence="1">
    <location>
        <begin position="1"/>
        <end position="19"/>
    </location>
</feature>
<dbReference type="EMBL" id="JBHRZS010000007">
    <property type="protein sequence ID" value="MFC3880580.1"/>
    <property type="molecule type" value="Genomic_DNA"/>
</dbReference>
<reference evidence="3" key="1">
    <citation type="journal article" date="2019" name="Int. J. Syst. Evol. Microbiol.">
        <title>The Global Catalogue of Microorganisms (GCM) 10K type strain sequencing project: providing services to taxonomists for standard genome sequencing and annotation.</title>
        <authorList>
            <consortium name="The Broad Institute Genomics Platform"/>
            <consortium name="The Broad Institute Genome Sequencing Center for Infectious Disease"/>
            <person name="Wu L."/>
            <person name="Ma J."/>
        </authorList>
    </citation>
    <scope>NUCLEOTIDE SEQUENCE [LARGE SCALE GENOMIC DNA]</scope>
    <source>
        <strain evidence="3">CCUG 60523</strain>
    </source>
</reference>
<name>A0ABV8ASC5_9BACT</name>
<feature type="chain" id="PRO_5047381429" evidence="1">
    <location>
        <begin position="20"/>
        <end position="517"/>
    </location>
</feature>
<proteinExistence type="predicted"/>